<accession>A0ABV5F8M2</accession>
<dbReference type="SUPFAM" id="SSF51126">
    <property type="entry name" value="Pectin lyase-like"/>
    <property type="match status" value="1"/>
</dbReference>
<evidence type="ECO:0000313" key="6">
    <source>
        <dbReference type="Proteomes" id="UP001589585"/>
    </source>
</evidence>
<evidence type="ECO:0000259" key="4">
    <source>
        <dbReference type="Pfam" id="PF18962"/>
    </source>
</evidence>
<dbReference type="Pfam" id="PF13004">
    <property type="entry name" value="BACON"/>
    <property type="match status" value="1"/>
</dbReference>
<dbReference type="Proteomes" id="UP001589585">
    <property type="component" value="Unassembled WGS sequence"/>
</dbReference>
<dbReference type="RefSeq" id="WP_379859977.1">
    <property type="nucleotide sequence ID" value="NZ_JBHMFC010000010.1"/>
</dbReference>
<dbReference type="InterPro" id="IPR026444">
    <property type="entry name" value="Secre_tail"/>
</dbReference>
<dbReference type="Gene3D" id="2.160.20.10">
    <property type="entry name" value="Single-stranded right-handed beta-helix, Pectin lyase-like"/>
    <property type="match status" value="1"/>
</dbReference>
<dbReference type="Gene3D" id="2.60.120.260">
    <property type="entry name" value="Galactose-binding domain-like"/>
    <property type="match status" value="1"/>
</dbReference>
<dbReference type="Pfam" id="PF14592">
    <property type="entry name" value="Chondroitinas_B"/>
    <property type="match status" value="1"/>
</dbReference>
<dbReference type="InterPro" id="IPR008979">
    <property type="entry name" value="Galactose-bd-like_sf"/>
</dbReference>
<evidence type="ECO:0000259" key="3">
    <source>
        <dbReference type="Pfam" id="PF13004"/>
    </source>
</evidence>
<dbReference type="InterPro" id="IPR012334">
    <property type="entry name" value="Pectin_lyas_fold"/>
</dbReference>
<sequence length="864" mass="93979">MTKKTTLFSTSCSRIFKIPLYAICFFLSLASLSAQTTYTSWSSLKDAVNATTTGGTFILKNGTYNDISGTFENMATEANPIIIKAETIGGVIFTGKSNVPFKKSSYITLEGFVFNCSGSVSTLVKLEGCNNMRITRNVFELAQTSSSKWVYIGGVWDDRTVPYQFLSHHNRIDHNVFQNKTMPGHYITVDGTDQKVQSQFDRIDHNYFKNNSPRATNEQESIRIGWSDMSLSSGYTTVEFNLFEDCDGDPEIVSVKSCDNTIRHNTFLKSYGTLSLRHGNRNRVEGNYFFGGNKPVGISPDGASLYTGGIRIYGKDHVIINNYMEGLNGTRWDAPITLTLGDAIDGESSSLTKHFRAENVLIAYNTLVNNSHGIEIGYDNNNSYSKNLANITIANNLITGSENGLVEIVDADNDQGNKITWINNLMHATGTAQVLLGATTTSFDATKVINENPNLVFDATEGIWKTSITTPLYPNAVTLEPIDYDIEGQLRPLISNPGADHFSTESVRFKPLTSTDVGPNAYEVDEEFESLYLSTLTEFSAIGESQTVTVTSNVAWTVTNDSDWISIAPIDGADNGTFNVITTANTAFTSRTGVVTVVGGALTRTLTITQAAADPKAGLSLINDGGVNDKVSISYVFDEEIDATKGKNNIAPNTLDKDHGTQWSGMSPAVGLPGEIIFDLGGAFDLQLVDYATTNGKTYYLQIWTSSTGTDVADFTNAFPGSGNLVSNADASFKSFMLPSVASGTKYVKIIGFGQASSAWNTITEIEFYGTPSLSVPDMDIRGKNDVVIHPNPAQQVLYVSSKTAAVKTVIVYSFDGRKVLEQSLANPLKAVDLDISFLAQGTYLIKIIDESQVSQSKVFIVEN</sequence>
<feature type="chain" id="PRO_5045847818" evidence="2">
    <location>
        <begin position="37"/>
        <end position="864"/>
    </location>
</feature>
<dbReference type="EMBL" id="JBHMFC010000010">
    <property type="protein sequence ID" value="MFB9055787.1"/>
    <property type="molecule type" value="Genomic_DNA"/>
</dbReference>
<dbReference type="SUPFAM" id="SSF49785">
    <property type="entry name" value="Galactose-binding domain-like"/>
    <property type="match status" value="1"/>
</dbReference>
<dbReference type="SMART" id="SM00710">
    <property type="entry name" value="PbH1"/>
    <property type="match status" value="4"/>
</dbReference>
<feature type="domain" description="BACON" evidence="3">
    <location>
        <begin position="555"/>
        <end position="611"/>
    </location>
</feature>
<comment type="caution">
    <text evidence="5">The sequence shown here is derived from an EMBL/GenBank/DDBJ whole genome shotgun (WGS) entry which is preliminary data.</text>
</comment>
<dbReference type="InterPro" id="IPR006626">
    <property type="entry name" value="PbH1"/>
</dbReference>
<proteinExistence type="predicted"/>
<dbReference type="InterPro" id="IPR024361">
    <property type="entry name" value="BACON"/>
</dbReference>
<feature type="signal peptide" evidence="2">
    <location>
        <begin position="1"/>
        <end position="36"/>
    </location>
</feature>
<reference evidence="5 6" key="1">
    <citation type="submission" date="2024-09" db="EMBL/GenBank/DDBJ databases">
        <authorList>
            <person name="Sun Q."/>
            <person name="Mori K."/>
        </authorList>
    </citation>
    <scope>NUCLEOTIDE SEQUENCE [LARGE SCALE GENOMIC DNA]</scope>
    <source>
        <strain evidence="5 6">CECT 8622</strain>
    </source>
</reference>
<keyword evidence="1 2" id="KW-0732">Signal</keyword>
<dbReference type="CDD" id="cd14948">
    <property type="entry name" value="BACON"/>
    <property type="match status" value="1"/>
</dbReference>
<dbReference type="InterPro" id="IPR039513">
    <property type="entry name" value="PL-6"/>
</dbReference>
<dbReference type="Pfam" id="PF18962">
    <property type="entry name" value="Por_Secre_tail"/>
    <property type="match status" value="1"/>
</dbReference>
<evidence type="ECO:0000256" key="1">
    <source>
        <dbReference type="ARBA" id="ARBA00022729"/>
    </source>
</evidence>
<dbReference type="CDD" id="cd14251">
    <property type="entry name" value="PL-6"/>
    <property type="match status" value="1"/>
</dbReference>
<keyword evidence="6" id="KW-1185">Reference proteome</keyword>
<gene>
    <name evidence="5" type="ORF">ACFFU9_03440</name>
</gene>
<name>A0ABV5F8M2_9FLAO</name>
<organism evidence="5 6">
    <name type="scientific">Mariniflexile ostreae</name>
    <dbReference type="NCBI Taxonomy" id="1520892"/>
    <lineage>
        <taxon>Bacteria</taxon>
        <taxon>Pseudomonadati</taxon>
        <taxon>Bacteroidota</taxon>
        <taxon>Flavobacteriia</taxon>
        <taxon>Flavobacteriales</taxon>
        <taxon>Flavobacteriaceae</taxon>
        <taxon>Mariniflexile</taxon>
    </lineage>
</organism>
<evidence type="ECO:0000313" key="5">
    <source>
        <dbReference type="EMBL" id="MFB9055787.1"/>
    </source>
</evidence>
<evidence type="ECO:0000256" key="2">
    <source>
        <dbReference type="SAM" id="SignalP"/>
    </source>
</evidence>
<feature type="domain" description="Secretion system C-terminal sorting" evidence="4">
    <location>
        <begin position="789"/>
        <end position="861"/>
    </location>
</feature>
<protein>
    <submittedName>
        <fullName evidence="5">Chondroitinase-B domain-containing protein</fullName>
    </submittedName>
</protein>
<dbReference type="InterPro" id="IPR011050">
    <property type="entry name" value="Pectin_lyase_fold/virulence"/>
</dbReference>
<dbReference type="NCBIfam" id="TIGR04183">
    <property type="entry name" value="Por_Secre_tail"/>
    <property type="match status" value="1"/>
</dbReference>